<sequence length="73" mass="8117">MDRPKLPRQGGIGRATARLGAERRRWVAYERPAPLLGENQALIPKLAVRALHGHELDAKLLGELASGWQSLPW</sequence>
<dbReference type="Proteomes" id="UP000829494">
    <property type="component" value="Chromosome"/>
</dbReference>
<keyword evidence="2" id="KW-1185">Reference proteome</keyword>
<name>A0ABY3Z2P4_STRRM</name>
<proteinExistence type="predicted"/>
<accession>A0ABY3Z2P4</accession>
<evidence type="ECO:0000313" key="2">
    <source>
        <dbReference type="Proteomes" id="UP000829494"/>
    </source>
</evidence>
<reference evidence="1 2" key="1">
    <citation type="submission" date="2022-03" db="EMBL/GenBank/DDBJ databases">
        <title>Complete genome of Streptomyces rimosus ssp. rimosus R7 (=ATCC 10970).</title>
        <authorList>
            <person name="Beganovic S."/>
            <person name="Ruckert C."/>
            <person name="Busche T."/>
            <person name="Kalinowski J."/>
            <person name="Wittmann C."/>
        </authorList>
    </citation>
    <scope>NUCLEOTIDE SEQUENCE [LARGE SCALE GENOMIC DNA]</scope>
    <source>
        <strain evidence="1 2">R7</strain>
    </source>
</reference>
<gene>
    <name evidence="1" type="ORF">SRIMR7_18930</name>
</gene>
<protein>
    <submittedName>
        <fullName evidence="1">Uncharacterized protein</fullName>
    </submittedName>
</protein>
<organism evidence="1 2">
    <name type="scientific">Streptomyces rimosus subsp. rimosus</name>
    <dbReference type="NCBI Taxonomy" id="132474"/>
    <lineage>
        <taxon>Bacteria</taxon>
        <taxon>Bacillati</taxon>
        <taxon>Actinomycetota</taxon>
        <taxon>Actinomycetes</taxon>
        <taxon>Kitasatosporales</taxon>
        <taxon>Streptomycetaceae</taxon>
        <taxon>Streptomyces</taxon>
    </lineage>
</organism>
<evidence type="ECO:0000313" key="1">
    <source>
        <dbReference type="EMBL" id="UNZ04234.1"/>
    </source>
</evidence>
<dbReference type="EMBL" id="CP094298">
    <property type="protein sequence ID" value="UNZ04234.1"/>
    <property type="molecule type" value="Genomic_DNA"/>
</dbReference>